<feature type="compositionally biased region" description="Basic residues" evidence="1">
    <location>
        <begin position="407"/>
        <end position="419"/>
    </location>
</feature>
<dbReference type="OrthoDB" id="74813at2759"/>
<dbReference type="STRING" id="105231.A0A1Y1IH15"/>
<feature type="compositionally biased region" description="Gly residues" evidence="1">
    <location>
        <begin position="759"/>
        <end position="771"/>
    </location>
</feature>
<feature type="compositionally biased region" description="Basic and acidic residues" evidence="1">
    <location>
        <begin position="719"/>
        <end position="728"/>
    </location>
</feature>
<organism evidence="3 4">
    <name type="scientific">Klebsormidium nitens</name>
    <name type="common">Green alga</name>
    <name type="synonym">Ulothrix nitens</name>
    <dbReference type="NCBI Taxonomy" id="105231"/>
    <lineage>
        <taxon>Eukaryota</taxon>
        <taxon>Viridiplantae</taxon>
        <taxon>Streptophyta</taxon>
        <taxon>Klebsormidiophyceae</taxon>
        <taxon>Klebsormidiales</taxon>
        <taxon>Klebsormidiaceae</taxon>
        <taxon>Klebsormidium</taxon>
    </lineage>
</organism>
<evidence type="ECO:0000313" key="3">
    <source>
        <dbReference type="EMBL" id="GAQ88351.1"/>
    </source>
</evidence>
<feature type="compositionally biased region" description="Gly residues" evidence="1">
    <location>
        <begin position="1265"/>
        <end position="1274"/>
    </location>
</feature>
<feature type="compositionally biased region" description="Basic and acidic residues" evidence="1">
    <location>
        <begin position="1097"/>
        <end position="1143"/>
    </location>
</feature>
<feature type="region of interest" description="Disordered" evidence="1">
    <location>
        <begin position="1240"/>
        <end position="1291"/>
    </location>
</feature>
<feature type="compositionally biased region" description="Basic and acidic residues" evidence="1">
    <location>
        <begin position="114"/>
        <end position="157"/>
    </location>
</feature>
<feature type="domain" description="Coilin tudor" evidence="2">
    <location>
        <begin position="572"/>
        <end position="681"/>
    </location>
</feature>
<keyword evidence="4" id="KW-1185">Reference proteome</keyword>
<feature type="compositionally biased region" description="Basic and acidic residues" evidence="1">
    <location>
        <begin position="270"/>
        <end position="293"/>
    </location>
</feature>
<feature type="region of interest" description="Disordered" evidence="1">
    <location>
        <begin position="719"/>
        <end position="889"/>
    </location>
</feature>
<feature type="region of interest" description="Disordered" evidence="1">
    <location>
        <begin position="201"/>
        <end position="445"/>
    </location>
</feature>
<dbReference type="OMA" id="GPGHKNE"/>
<dbReference type="EMBL" id="DF237369">
    <property type="protein sequence ID" value="GAQ88351.1"/>
    <property type="molecule type" value="Genomic_DNA"/>
</dbReference>
<evidence type="ECO:0000259" key="2">
    <source>
        <dbReference type="Pfam" id="PF23086"/>
    </source>
</evidence>
<dbReference type="GO" id="GO:0030619">
    <property type="term" value="F:U1 snRNA binding"/>
    <property type="evidence" value="ECO:0000318"/>
    <property type="project" value="GO_Central"/>
</dbReference>
<evidence type="ECO:0000256" key="1">
    <source>
        <dbReference type="SAM" id="MobiDB-lite"/>
    </source>
</evidence>
<feature type="compositionally biased region" description="Basic and acidic residues" evidence="1">
    <location>
        <begin position="211"/>
        <end position="224"/>
    </location>
</feature>
<feature type="compositionally biased region" description="Acidic residues" evidence="1">
    <location>
        <begin position="379"/>
        <end position="388"/>
    </location>
</feature>
<feature type="compositionally biased region" description="Basic and acidic residues" evidence="1">
    <location>
        <begin position="1240"/>
        <end position="1252"/>
    </location>
</feature>
<evidence type="ECO:0000313" key="4">
    <source>
        <dbReference type="Proteomes" id="UP000054558"/>
    </source>
</evidence>
<feature type="compositionally biased region" description="Basic and acidic residues" evidence="1">
    <location>
        <begin position="1151"/>
        <end position="1167"/>
    </location>
</feature>
<dbReference type="InterPro" id="IPR024822">
    <property type="entry name" value="Coilin"/>
</dbReference>
<dbReference type="Pfam" id="PF23086">
    <property type="entry name" value="Tudor_Coilin"/>
    <property type="match status" value="1"/>
</dbReference>
<proteinExistence type="predicted"/>
<dbReference type="GO" id="GO:0015030">
    <property type="term" value="C:Cajal body"/>
    <property type="evidence" value="ECO:0000318"/>
    <property type="project" value="GO_Central"/>
</dbReference>
<feature type="region of interest" description="Disordered" evidence="1">
    <location>
        <begin position="114"/>
        <end position="168"/>
    </location>
</feature>
<gene>
    <name evidence="3" type="ORF">KFL_004200070</name>
</gene>
<feature type="compositionally biased region" description="Basic and acidic residues" evidence="1">
    <location>
        <begin position="252"/>
        <end position="261"/>
    </location>
</feature>
<name>A0A1Y1IH15_KLENI</name>
<accession>A0A1Y1IH15</accession>
<reference evidence="3 4" key="1">
    <citation type="journal article" date="2014" name="Nat. Commun.">
        <title>Klebsormidium flaccidum genome reveals primary factors for plant terrestrial adaptation.</title>
        <authorList>
            <person name="Hori K."/>
            <person name="Maruyama F."/>
            <person name="Fujisawa T."/>
            <person name="Togashi T."/>
            <person name="Yamamoto N."/>
            <person name="Seo M."/>
            <person name="Sato S."/>
            <person name="Yamada T."/>
            <person name="Mori H."/>
            <person name="Tajima N."/>
            <person name="Moriyama T."/>
            <person name="Ikeuchi M."/>
            <person name="Watanabe M."/>
            <person name="Wada H."/>
            <person name="Kobayashi K."/>
            <person name="Saito M."/>
            <person name="Masuda T."/>
            <person name="Sasaki-Sekimoto Y."/>
            <person name="Mashiguchi K."/>
            <person name="Awai K."/>
            <person name="Shimojima M."/>
            <person name="Masuda S."/>
            <person name="Iwai M."/>
            <person name="Nobusawa T."/>
            <person name="Narise T."/>
            <person name="Kondo S."/>
            <person name="Saito H."/>
            <person name="Sato R."/>
            <person name="Murakawa M."/>
            <person name="Ihara Y."/>
            <person name="Oshima-Yamada Y."/>
            <person name="Ohtaka K."/>
            <person name="Satoh M."/>
            <person name="Sonobe K."/>
            <person name="Ishii M."/>
            <person name="Ohtani R."/>
            <person name="Kanamori-Sato M."/>
            <person name="Honoki R."/>
            <person name="Miyazaki D."/>
            <person name="Mochizuki H."/>
            <person name="Umetsu J."/>
            <person name="Higashi K."/>
            <person name="Shibata D."/>
            <person name="Kamiya Y."/>
            <person name="Sato N."/>
            <person name="Nakamura Y."/>
            <person name="Tabata S."/>
            <person name="Ida S."/>
            <person name="Kurokawa K."/>
            <person name="Ohta H."/>
        </authorList>
    </citation>
    <scope>NUCLEOTIDE SEQUENCE [LARGE SCALE GENOMIC DNA]</scope>
    <source>
        <strain evidence="3 4">NIES-2285</strain>
    </source>
</reference>
<protein>
    <recommendedName>
        <fullName evidence="2">Coilin tudor domain-containing protein</fullName>
    </recommendedName>
</protein>
<feature type="region of interest" description="Disordered" evidence="1">
    <location>
        <begin position="478"/>
        <end position="546"/>
    </location>
</feature>
<dbReference type="PANTHER" id="PTHR15197">
    <property type="entry name" value="COILIN P80"/>
    <property type="match status" value="1"/>
</dbReference>
<dbReference type="PANTHER" id="PTHR15197:SF0">
    <property type="entry name" value="COILIN"/>
    <property type="match status" value="1"/>
</dbReference>
<feature type="region of interest" description="Disordered" evidence="1">
    <location>
        <begin position="1031"/>
        <end position="1221"/>
    </location>
</feature>
<feature type="compositionally biased region" description="Gly residues" evidence="1">
    <location>
        <begin position="729"/>
        <end position="750"/>
    </location>
</feature>
<feature type="compositionally biased region" description="Basic and acidic residues" evidence="1">
    <location>
        <begin position="1031"/>
        <end position="1090"/>
    </location>
</feature>
<dbReference type="GO" id="GO:0030620">
    <property type="term" value="F:U2 snRNA binding"/>
    <property type="evidence" value="ECO:0000318"/>
    <property type="project" value="GO_Central"/>
</dbReference>
<dbReference type="Proteomes" id="UP000054558">
    <property type="component" value="Unassembled WGS sequence"/>
</dbReference>
<feature type="compositionally biased region" description="Basic and acidic residues" evidence="1">
    <location>
        <begin position="828"/>
        <end position="838"/>
    </location>
</feature>
<dbReference type="InterPro" id="IPR056398">
    <property type="entry name" value="Tudor_Coilin"/>
</dbReference>
<sequence>MGEHSVSPPIRIIVEFSEECRVNPLMQRLWILLPRHLKTVSDLAGYLEEKCVRLDYGASAGISLEIGGVPVPLHEDIAIIRDADTVRVRVHHLKPELPAIEGLAEMLAIEGPHSLEAHSLKENRERKKMEHGGKGKEDRNVLVAGSDKEKKRQRENGDAEEGPGEASQNFLIQYKEKKVKAAKIQKEPCLRTGEFVKGGVSVDSKLSNGVEDSRRRHEELHGEGGLEVNQGDAGSLPTKLETGRKRKKRSKKEGDREEGARIDNFPMEQSGERKKEKQRRKGEDEAALEREQSEAPLQLEWVPEAATLGKGSAEGSGPSLVGLPNGKLTGKALQRGKKKTLKEAEEGNEEGPLPSVRQPPEGKTAEPSVSKKVVPREETDAEEDESSSESESGGEAPPKEKKTPSRSARRKAAKRRYARLAREAAAAGDVEAVTSGPGDTRARHNVSSVSLAVEADRSAAMGAIPARRPAASQHVVFGDSDNEEGAPRTRAANRPPIVLNVGFGASGQPLSKERGKEWGLQKGRKRDRYKDDTWQQTTGWAEVPPPEPAAAEITEKIERGAEEFRRTRTAEEYEKLPDLGRAPQVADVLAYRLVELTSSWTPQISEYREGRVTAFDAASGTVALAWWPAEDLVGRKEAVAQLDENFEETLPAEPAFAPPYDEDGNLEINLGSLMGVKLVQASEVTLAQLPGAPPVPAFTPVHITGEGSPSSVLAMGEADHHTTAEKGGKNGGMTMGADGNDGSGIGGRGNNGSVKKGFENGGQTQGSGGNGRLRAVKEPLKVGAGMTVNESEGKNDEGVSPRPSASSGLDAMPQTGAKGQKVNGCLADGDRKGERQEQKQAQNDGLEAEKLDHAPADVSRASAPAEPIPTGVLTGRPANGAKEEAGKVTGHMEISSSKAFRARWDASNWEGTGSDETLLRSEKESAIVSGGGDGQSGDGVVGVIDGPEKVAATDGIGVLGGPKNVALAGGSKGLAGAKNVSTIGGEPQALPAAGGLKVAGGPKGLGPTPPAWQAWESVAQLLARRRAEIAEQARKQEEERKREEARRQEEERQRKEGQKGEDTGKAGDTGDRDEVPKEGAENEEEGRGGELDGDGEEERKRGGEIGEGARMEGDAARMECEAAGWEERNGRKEKKEEEESEKPRNRKEKRKREEKEALTSGTHERGKSANSFGGADLEQGPDEAARSGFRCEPTGNLSDGTADRNDPEVVDNGFGPGAKAKDLTSGLLSSAALDVARKKAVESGVSPDRHDSTSGIGGDKAKLGKGLGANGVGPRGVTKPRAPRLGALGPTLAYLRSQTNELH</sequence>
<dbReference type="GO" id="GO:0000387">
    <property type="term" value="P:spliceosomal snRNP assembly"/>
    <property type="evidence" value="ECO:0000318"/>
    <property type="project" value="GO_Central"/>
</dbReference>